<dbReference type="GO" id="GO:0008324">
    <property type="term" value="F:monoatomic cation transmembrane transporter activity"/>
    <property type="evidence" value="ECO:0007669"/>
    <property type="project" value="InterPro"/>
</dbReference>
<dbReference type="EMBL" id="FRYL01000005">
    <property type="protein sequence ID" value="SHO80342.1"/>
    <property type="molecule type" value="Genomic_DNA"/>
</dbReference>
<accession>A0A1W1EHQ4</accession>
<organism evidence="2">
    <name type="scientific">hydrothermal vent metagenome</name>
    <dbReference type="NCBI Taxonomy" id="652676"/>
    <lineage>
        <taxon>unclassified sequences</taxon>
        <taxon>metagenomes</taxon>
        <taxon>ecological metagenomes</taxon>
    </lineage>
</organism>
<evidence type="ECO:0000259" key="1">
    <source>
        <dbReference type="PROSITE" id="PS51202"/>
    </source>
</evidence>
<gene>
    <name evidence="2" type="ORF">MNB_SV-15-240</name>
</gene>
<name>A0A1W1EHQ4_9ZZZZ</name>
<dbReference type="SUPFAM" id="SSF116726">
    <property type="entry name" value="TrkA C-terminal domain-like"/>
    <property type="match status" value="1"/>
</dbReference>
<dbReference type="PROSITE" id="PS51202">
    <property type="entry name" value="RCK_C"/>
    <property type="match status" value="1"/>
</dbReference>
<dbReference type="AlphaFoldDB" id="A0A1W1EHQ4"/>
<proteinExistence type="predicted"/>
<dbReference type="InterPro" id="IPR006037">
    <property type="entry name" value="RCK_C"/>
</dbReference>
<sequence length="404" mass="46648">MIKDILILADNPIVKSFLEWTLKEKVIDNRYTIVSLSRDIILDNNRLIYKNIDPTSYNKLLNITKEKSYSSVFILMNSIDDTNYTLSNMRKIDTKIPIFLLDSWGLDYSNEELSNLNIINMKQIISSHLYHKLPNVPLIAQNIGLGDGEIMEVLVPYGSNFAYRHIGSITQRKWKIVAIYRNRKQIIPSAGTMIRPSDTMIIIGRPIVLHGIYKSINERLGEFPNPFGDNIYLILDLSKDIKHAMRYLLEAIYLLDKLNNKILKVRIINATNFALMREIKSYRRDDIDISISYGNKDFQSIIEYDIYENSIGVMLSSVDTINSNNFNKIIYNLKKMLYIFGETPLYNIRNSQILICDNSAYMESVSSSVFDISQTLKLSLNISNYAIEDYILSVDLYPKLLIPT</sequence>
<protein>
    <submittedName>
        <fullName evidence="2">TrkA domain protein</fullName>
    </submittedName>
</protein>
<reference evidence="2" key="1">
    <citation type="submission" date="2016-10" db="EMBL/GenBank/DDBJ databases">
        <authorList>
            <person name="de Groot N.N."/>
        </authorList>
    </citation>
    <scope>NUCLEOTIDE SEQUENCE</scope>
</reference>
<dbReference type="Pfam" id="PF02080">
    <property type="entry name" value="TrkA_C"/>
    <property type="match status" value="1"/>
</dbReference>
<dbReference type="InterPro" id="IPR036721">
    <property type="entry name" value="RCK_C_sf"/>
</dbReference>
<dbReference type="Gene3D" id="3.30.70.1450">
    <property type="entry name" value="Regulator of K+ conductance, C-terminal domain"/>
    <property type="match status" value="1"/>
</dbReference>
<dbReference type="GO" id="GO:0006813">
    <property type="term" value="P:potassium ion transport"/>
    <property type="evidence" value="ECO:0007669"/>
    <property type="project" value="InterPro"/>
</dbReference>
<feature type="domain" description="RCK C-terminal" evidence="1">
    <location>
        <begin position="138"/>
        <end position="218"/>
    </location>
</feature>
<evidence type="ECO:0000313" key="2">
    <source>
        <dbReference type="EMBL" id="SHO80342.1"/>
    </source>
</evidence>